<dbReference type="InterPro" id="IPR012340">
    <property type="entry name" value="NA-bd_OB-fold"/>
</dbReference>
<comment type="caution">
    <text evidence="2">The sequence shown here is derived from an EMBL/GenBank/DDBJ whole genome shotgun (WGS) entry which is preliminary data.</text>
</comment>
<protein>
    <recommendedName>
        <fullName evidence="4">DUF223 domain-containing protein</fullName>
    </recommendedName>
</protein>
<dbReference type="AlphaFoldDB" id="A0A9Q0G346"/>
<evidence type="ECO:0000256" key="1">
    <source>
        <dbReference type="SAM" id="MobiDB-lite"/>
    </source>
</evidence>
<sequence length="527" mass="60551">MLSLPSRIRQFPPVWTRREAILYRETGQNSNQAYVKLRCSPTRFTYQFHTNIVYYYFEVLMAISFLNELSPDQDSWKIEVRVIRMWESLNTKVEEQVISLNAILPDEQEGMAYRISNFCVLIETSPYRPVVAKMKLQFFDFSKVASIECNVRRIPQFMFQVVDADTLLDRCNKNTYFSDRRTVEFIWSYRAYRDKQRENTEAEHGGDFIKVCGVALWGQNFQVTLWGKQVEMITDESIEATEKPVVVVLTSLLSMMFLMEEGICLSQALGSQTLPIEKQMSENHKTASEVLEATEGEEVEETDQRIAFVGEIKEGGSRIPLNFEPIPSVSARYERSKWTVPAIRHKVEVLVADQSGEVTLTLFDRKIEWLIKIPAMELMDSTNGLSDPPRTVSPWGHSKNPLKALESHEPFESLIKEPTEQEKKEYNLKQYVEVEKLEATAKAKQTTSVISEVVSDMVSEMVSPKTKPPVTKKQPTVDLILPQHTEDSETKMEKVLKISKKAVDSLPSFEPALFEKSPEESQTPQKK</sequence>
<evidence type="ECO:0000313" key="2">
    <source>
        <dbReference type="EMBL" id="KAJ4841494.1"/>
    </source>
</evidence>
<gene>
    <name evidence="2" type="ORF">Tsubulata_011852</name>
</gene>
<dbReference type="PANTHER" id="PTHR47165">
    <property type="entry name" value="OS03G0429900 PROTEIN"/>
    <property type="match status" value="1"/>
</dbReference>
<dbReference type="EMBL" id="JAKUCV010002763">
    <property type="protein sequence ID" value="KAJ4841494.1"/>
    <property type="molecule type" value="Genomic_DNA"/>
</dbReference>
<accession>A0A9Q0G346</accession>
<dbReference type="PANTHER" id="PTHR47165:SF4">
    <property type="entry name" value="OS03G0429900 PROTEIN"/>
    <property type="match status" value="1"/>
</dbReference>
<reference evidence="2" key="1">
    <citation type="submission" date="2022-02" db="EMBL/GenBank/DDBJ databases">
        <authorList>
            <person name="Henning P.M."/>
            <person name="McCubbin A.G."/>
            <person name="Shore J.S."/>
        </authorList>
    </citation>
    <scope>NUCLEOTIDE SEQUENCE</scope>
    <source>
        <strain evidence="2">F60SS</strain>
        <tissue evidence="2">Leaves</tissue>
    </source>
</reference>
<dbReference type="Proteomes" id="UP001141552">
    <property type="component" value="Unassembled WGS sequence"/>
</dbReference>
<dbReference type="OrthoDB" id="1931061at2759"/>
<dbReference type="Gene3D" id="2.40.50.140">
    <property type="entry name" value="Nucleic acid-binding proteins"/>
    <property type="match status" value="1"/>
</dbReference>
<keyword evidence="3" id="KW-1185">Reference proteome</keyword>
<name>A0A9Q0G346_9ROSI</name>
<feature type="region of interest" description="Disordered" evidence="1">
    <location>
        <begin position="508"/>
        <end position="527"/>
    </location>
</feature>
<proteinExistence type="predicted"/>
<organism evidence="2 3">
    <name type="scientific">Turnera subulata</name>
    <dbReference type="NCBI Taxonomy" id="218843"/>
    <lineage>
        <taxon>Eukaryota</taxon>
        <taxon>Viridiplantae</taxon>
        <taxon>Streptophyta</taxon>
        <taxon>Embryophyta</taxon>
        <taxon>Tracheophyta</taxon>
        <taxon>Spermatophyta</taxon>
        <taxon>Magnoliopsida</taxon>
        <taxon>eudicotyledons</taxon>
        <taxon>Gunneridae</taxon>
        <taxon>Pentapetalae</taxon>
        <taxon>rosids</taxon>
        <taxon>fabids</taxon>
        <taxon>Malpighiales</taxon>
        <taxon>Passifloraceae</taxon>
        <taxon>Turnera</taxon>
    </lineage>
</organism>
<reference evidence="2" key="2">
    <citation type="journal article" date="2023" name="Plants (Basel)">
        <title>Annotation of the Turnera subulata (Passifloraceae) Draft Genome Reveals the S-Locus Evolved after the Divergence of Turneroideae from Passifloroideae in a Stepwise Manner.</title>
        <authorList>
            <person name="Henning P.M."/>
            <person name="Roalson E.H."/>
            <person name="Mir W."/>
            <person name="McCubbin A.G."/>
            <person name="Shore J.S."/>
        </authorList>
    </citation>
    <scope>NUCLEOTIDE SEQUENCE</scope>
    <source>
        <strain evidence="2">F60SS</strain>
    </source>
</reference>
<evidence type="ECO:0008006" key="4">
    <source>
        <dbReference type="Google" id="ProtNLM"/>
    </source>
</evidence>
<evidence type="ECO:0000313" key="3">
    <source>
        <dbReference type="Proteomes" id="UP001141552"/>
    </source>
</evidence>